<keyword evidence="3" id="KW-1133">Transmembrane helix</keyword>
<evidence type="ECO:0000256" key="2">
    <source>
        <dbReference type="SAM" id="MobiDB-lite"/>
    </source>
</evidence>
<dbReference type="Pfam" id="PF13639">
    <property type="entry name" value="zf-RING_2"/>
    <property type="match status" value="1"/>
</dbReference>
<reference evidence="5" key="1">
    <citation type="submission" date="2022-12" db="EMBL/GenBank/DDBJ databases">
        <title>Draft genome assemblies for two species of Escallonia (Escalloniales).</title>
        <authorList>
            <person name="Chanderbali A."/>
            <person name="Dervinis C."/>
            <person name="Anghel I."/>
            <person name="Soltis D."/>
            <person name="Soltis P."/>
            <person name="Zapata F."/>
        </authorList>
    </citation>
    <scope>NUCLEOTIDE SEQUENCE</scope>
    <source>
        <strain evidence="5">UCBG64.0493</strain>
        <tissue evidence="5">Leaf</tissue>
    </source>
</reference>
<dbReference type="SMART" id="SM00184">
    <property type="entry name" value="RING"/>
    <property type="match status" value="1"/>
</dbReference>
<gene>
    <name evidence="5" type="ORF">RJ639_035306</name>
</gene>
<dbReference type="PANTHER" id="PTHR45676:SF88">
    <property type="entry name" value="RING-H2 FINGER PROTEIN ATL33"/>
    <property type="match status" value="1"/>
</dbReference>
<keyword evidence="1" id="KW-0863">Zinc-finger</keyword>
<feature type="transmembrane region" description="Helical" evidence="3">
    <location>
        <begin position="36"/>
        <end position="59"/>
    </location>
</feature>
<proteinExistence type="predicted"/>
<protein>
    <recommendedName>
        <fullName evidence="4">RING-type domain-containing protein</fullName>
    </recommendedName>
</protein>
<accession>A0AA88WVK1</accession>
<dbReference type="PANTHER" id="PTHR45676">
    <property type="entry name" value="RING-H2 FINGER PROTEIN ATL51-RELATED"/>
    <property type="match status" value="1"/>
</dbReference>
<evidence type="ECO:0000259" key="4">
    <source>
        <dbReference type="PROSITE" id="PS50089"/>
    </source>
</evidence>
<dbReference type="EMBL" id="JAVXUP010000296">
    <property type="protein sequence ID" value="KAK3031720.1"/>
    <property type="molecule type" value="Genomic_DNA"/>
</dbReference>
<evidence type="ECO:0000256" key="3">
    <source>
        <dbReference type="SAM" id="Phobius"/>
    </source>
</evidence>
<feature type="region of interest" description="Disordered" evidence="2">
    <location>
        <begin position="1"/>
        <end position="21"/>
    </location>
</feature>
<feature type="region of interest" description="Disordered" evidence="2">
    <location>
        <begin position="164"/>
        <end position="185"/>
    </location>
</feature>
<keyword evidence="6" id="KW-1185">Reference proteome</keyword>
<dbReference type="GO" id="GO:0016567">
    <property type="term" value="P:protein ubiquitination"/>
    <property type="evidence" value="ECO:0007669"/>
    <property type="project" value="TreeGrafter"/>
</dbReference>
<evidence type="ECO:0000313" key="5">
    <source>
        <dbReference type="EMBL" id="KAK3031720.1"/>
    </source>
</evidence>
<sequence>MATFTTATATNTTTNLTSPLPSPVVAHPHSSDLSCLASVLFVASFVVITIIIYAFFFAAKCPPNPFRRRQRSSGEPHLELTAKITHVESASSSVKFEKDENGKELHCGAGECPLCLSAFVTGEELRRLDACEHVFHAPCINAWLSSHSNCPVCRAAVIVGRRSKRPAVDDNHDLQQGLPDSTSLV</sequence>
<dbReference type="Proteomes" id="UP001188597">
    <property type="component" value="Unassembled WGS sequence"/>
</dbReference>
<keyword evidence="1" id="KW-0479">Metal-binding</keyword>
<evidence type="ECO:0000256" key="1">
    <source>
        <dbReference type="PROSITE-ProRule" id="PRU00175"/>
    </source>
</evidence>
<keyword evidence="3" id="KW-0472">Membrane</keyword>
<keyword evidence="1" id="KW-0862">Zinc</keyword>
<dbReference type="InterPro" id="IPR001841">
    <property type="entry name" value="Znf_RING"/>
</dbReference>
<dbReference type="SUPFAM" id="SSF57850">
    <property type="entry name" value="RING/U-box"/>
    <property type="match status" value="1"/>
</dbReference>
<comment type="caution">
    <text evidence="5">The sequence shown here is derived from an EMBL/GenBank/DDBJ whole genome shotgun (WGS) entry which is preliminary data.</text>
</comment>
<dbReference type="GO" id="GO:0008270">
    <property type="term" value="F:zinc ion binding"/>
    <property type="evidence" value="ECO:0007669"/>
    <property type="project" value="UniProtKB-KW"/>
</dbReference>
<keyword evidence="3" id="KW-0812">Transmembrane</keyword>
<dbReference type="AlphaFoldDB" id="A0AA88WVK1"/>
<evidence type="ECO:0000313" key="6">
    <source>
        <dbReference type="Proteomes" id="UP001188597"/>
    </source>
</evidence>
<feature type="compositionally biased region" description="Low complexity" evidence="2">
    <location>
        <begin position="1"/>
        <end position="19"/>
    </location>
</feature>
<dbReference type="Gene3D" id="3.30.40.10">
    <property type="entry name" value="Zinc/RING finger domain, C3HC4 (zinc finger)"/>
    <property type="match status" value="1"/>
</dbReference>
<organism evidence="5 6">
    <name type="scientific">Escallonia herrerae</name>
    <dbReference type="NCBI Taxonomy" id="1293975"/>
    <lineage>
        <taxon>Eukaryota</taxon>
        <taxon>Viridiplantae</taxon>
        <taxon>Streptophyta</taxon>
        <taxon>Embryophyta</taxon>
        <taxon>Tracheophyta</taxon>
        <taxon>Spermatophyta</taxon>
        <taxon>Magnoliopsida</taxon>
        <taxon>eudicotyledons</taxon>
        <taxon>Gunneridae</taxon>
        <taxon>Pentapetalae</taxon>
        <taxon>asterids</taxon>
        <taxon>campanulids</taxon>
        <taxon>Escalloniales</taxon>
        <taxon>Escalloniaceae</taxon>
        <taxon>Escallonia</taxon>
    </lineage>
</organism>
<dbReference type="PROSITE" id="PS50089">
    <property type="entry name" value="ZF_RING_2"/>
    <property type="match status" value="1"/>
</dbReference>
<feature type="domain" description="RING-type" evidence="4">
    <location>
        <begin position="112"/>
        <end position="154"/>
    </location>
</feature>
<dbReference type="InterPro" id="IPR013083">
    <property type="entry name" value="Znf_RING/FYVE/PHD"/>
</dbReference>
<name>A0AA88WVK1_9ASTE</name>